<name>A0A069PS81_9BURK</name>
<dbReference type="RefSeq" id="WP_035934066.1">
    <property type="nucleotide sequence ID" value="NZ_CADFFX010000002.1"/>
</dbReference>
<dbReference type="Pfam" id="PF13561">
    <property type="entry name" value="adh_short_C2"/>
    <property type="match status" value="1"/>
</dbReference>
<evidence type="ECO:0000256" key="1">
    <source>
        <dbReference type="ARBA" id="ARBA00006484"/>
    </source>
</evidence>
<dbReference type="STRING" id="60547.GCA_000751215_03655"/>
<dbReference type="GO" id="GO:0016491">
    <property type="term" value="F:oxidoreductase activity"/>
    <property type="evidence" value="ECO:0007669"/>
    <property type="project" value="UniProtKB-KW"/>
</dbReference>
<organism evidence="3 4">
    <name type="scientific">Caballeronia glathei</name>
    <dbReference type="NCBI Taxonomy" id="60547"/>
    <lineage>
        <taxon>Bacteria</taxon>
        <taxon>Pseudomonadati</taxon>
        <taxon>Pseudomonadota</taxon>
        <taxon>Betaproteobacteria</taxon>
        <taxon>Burkholderiales</taxon>
        <taxon>Burkholderiaceae</taxon>
        <taxon>Caballeronia</taxon>
    </lineage>
</organism>
<dbReference type="SUPFAM" id="SSF51735">
    <property type="entry name" value="NAD(P)-binding Rossmann-fold domains"/>
    <property type="match status" value="1"/>
</dbReference>
<dbReference type="InterPro" id="IPR036291">
    <property type="entry name" value="NAD(P)-bd_dom_sf"/>
</dbReference>
<dbReference type="Proteomes" id="UP000027466">
    <property type="component" value="Unassembled WGS sequence"/>
</dbReference>
<accession>A0A069PS81</accession>
<reference evidence="3 4" key="1">
    <citation type="submission" date="2014-03" db="EMBL/GenBank/DDBJ databases">
        <title>Draft Genome Sequences of Four Burkholderia Strains.</title>
        <authorList>
            <person name="Liu X.Y."/>
            <person name="Li C.X."/>
            <person name="Xu J.H."/>
        </authorList>
    </citation>
    <scope>NUCLEOTIDE SEQUENCE [LARGE SCALE GENOMIC DNA]</scope>
    <source>
        <strain evidence="3 4">DSM 50014</strain>
    </source>
</reference>
<evidence type="ECO:0000313" key="4">
    <source>
        <dbReference type="Proteomes" id="UP000027466"/>
    </source>
</evidence>
<dbReference type="EMBL" id="JFHC01000045">
    <property type="protein sequence ID" value="KDR40131.1"/>
    <property type="molecule type" value="Genomic_DNA"/>
</dbReference>
<comment type="caution">
    <text evidence="3">The sequence shown here is derived from an EMBL/GenBank/DDBJ whole genome shotgun (WGS) entry which is preliminary data.</text>
</comment>
<protein>
    <submittedName>
        <fullName evidence="3">3-ketoacyl-ACP reductase</fullName>
    </submittedName>
</protein>
<evidence type="ECO:0000313" key="3">
    <source>
        <dbReference type="EMBL" id="KDR40131.1"/>
    </source>
</evidence>
<keyword evidence="4" id="KW-1185">Reference proteome</keyword>
<dbReference type="PANTHER" id="PTHR43943">
    <property type="entry name" value="DEHYDROGENASE/REDUCTASE (SDR FAMILY) MEMBER 4"/>
    <property type="match status" value="1"/>
</dbReference>
<keyword evidence="2" id="KW-0560">Oxidoreductase</keyword>
<dbReference type="CDD" id="cd05233">
    <property type="entry name" value="SDR_c"/>
    <property type="match status" value="1"/>
</dbReference>
<dbReference type="PRINTS" id="PR00081">
    <property type="entry name" value="GDHRDH"/>
</dbReference>
<comment type="similarity">
    <text evidence="1">Belongs to the short-chain dehydrogenases/reductases (SDR) family.</text>
</comment>
<evidence type="ECO:0000256" key="2">
    <source>
        <dbReference type="ARBA" id="ARBA00023002"/>
    </source>
</evidence>
<sequence>MDLQLKGLKAIVTGGTKGIGLAIARTLAAEGAHVAICARDGAAVEQTVADLVAHSGGTAKALGAPVDVANGEQLKAWTRDVAASLSGLDIVVANVSALSIGNDAESWRKEFETDLMGTVNLVDAALPFLEASKAASIVAISSVSGREIDFAAGPYGTFKAALVHYMQGLAHQLAGKGIRANTVSPGNVYFEGGVWDHIEHTNPKLFADALALNPSGRMARPQEIANAVAFIASPAASFVSGTNFVVDGALTRGVQL</sequence>
<dbReference type="InterPro" id="IPR002347">
    <property type="entry name" value="SDR_fam"/>
</dbReference>
<dbReference type="Gene3D" id="3.40.50.720">
    <property type="entry name" value="NAD(P)-binding Rossmann-like Domain"/>
    <property type="match status" value="1"/>
</dbReference>
<dbReference type="AlphaFoldDB" id="A0A069PS81"/>
<gene>
    <name evidence="3" type="ORF">BG61_27170</name>
</gene>
<dbReference type="PANTHER" id="PTHR43943:SF17">
    <property type="entry name" value="3-PHENYLPROPIONATE-DIHYDRODIOL_CINNAMIC ACID-DIHYDRODIOL DEHYDROGENASE"/>
    <property type="match status" value="1"/>
</dbReference>
<dbReference type="FunFam" id="3.40.50.720:FF:000084">
    <property type="entry name" value="Short-chain dehydrogenase reductase"/>
    <property type="match status" value="1"/>
</dbReference>
<proteinExistence type="inferred from homology"/>